<proteinExistence type="predicted"/>
<organism evidence="1 2">
    <name type="scientific">Persicobacter diffluens</name>
    <dbReference type="NCBI Taxonomy" id="981"/>
    <lineage>
        <taxon>Bacteria</taxon>
        <taxon>Pseudomonadati</taxon>
        <taxon>Bacteroidota</taxon>
        <taxon>Cytophagia</taxon>
        <taxon>Cytophagales</taxon>
        <taxon>Persicobacteraceae</taxon>
        <taxon>Persicobacter</taxon>
    </lineage>
</organism>
<dbReference type="Proteomes" id="UP001310022">
    <property type="component" value="Unassembled WGS sequence"/>
</dbReference>
<evidence type="ECO:0000313" key="1">
    <source>
        <dbReference type="EMBL" id="GJM64686.1"/>
    </source>
</evidence>
<sequence length="257" mass="29831">MTQKSNEAPKFNFGSLNLEPATIQDLGFLSRVKGIPEDTLDVFLPFILKDLRVTYWNIAFPIRAPEKEEYTGVILNNINYHEIAEGSDVFRSLWIADPFNCRFFAQKIYISNSVIEVLSFFDQYKFKFDFKQSVFVSIPEKFHELHFQSLKNYYPNAAFVSLFGKCLEGKLNDLRLACWVANKSLDMNTVEEELILNYNDKEIIFNPANLLSFNSFRKASGLKNVIKVIKPKSDSFNDDLNLHENEPTKKKSHYSTY</sequence>
<dbReference type="EMBL" id="BQKE01000006">
    <property type="protein sequence ID" value="GJM64686.1"/>
    <property type="molecule type" value="Genomic_DNA"/>
</dbReference>
<accession>A0AAN4W2W6</accession>
<name>A0AAN4W2W6_9BACT</name>
<comment type="caution">
    <text evidence="1">The sequence shown here is derived from an EMBL/GenBank/DDBJ whole genome shotgun (WGS) entry which is preliminary data.</text>
</comment>
<reference evidence="1 2" key="1">
    <citation type="submission" date="2021-12" db="EMBL/GenBank/DDBJ databases">
        <title>Genome sequencing of bacteria with rrn-lacking chromosome and rrn-plasmid.</title>
        <authorList>
            <person name="Anda M."/>
            <person name="Iwasaki W."/>
        </authorList>
    </citation>
    <scope>NUCLEOTIDE SEQUENCE [LARGE SCALE GENOMIC DNA]</scope>
    <source>
        <strain evidence="1 2">NBRC 15940</strain>
    </source>
</reference>
<gene>
    <name evidence="1" type="ORF">PEDI_52380</name>
</gene>
<evidence type="ECO:0000313" key="2">
    <source>
        <dbReference type="Proteomes" id="UP001310022"/>
    </source>
</evidence>
<protein>
    <submittedName>
        <fullName evidence="1">Uncharacterized protein</fullName>
    </submittedName>
</protein>
<keyword evidence="2" id="KW-1185">Reference proteome</keyword>
<dbReference type="AlphaFoldDB" id="A0AAN4W2W6"/>
<dbReference type="RefSeq" id="WP_338239751.1">
    <property type="nucleotide sequence ID" value="NZ_BQKE01000006.1"/>
</dbReference>